<evidence type="ECO:0000313" key="3">
    <source>
        <dbReference type="Proteomes" id="UP000288388"/>
    </source>
</evidence>
<dbReference type="InterPro" id="IPR051908">
    <property type="entry name" value="Ribosomal_N-acetyltransferase"/>
</dbReference>
<dbReference type="Pfam" id="PF13302">
    <property type="entry name" value="Acetyltransf_3"/>
    <property type="match status" value="1"/>
</dbReference>
<dbReference type="PANTHER" id="PTHR43441">
    <property type="entry name" value="RIBOSOMAL-PROTEIN-SERINE ACETYLTRANSFERASE"/>
    <property type="match status" value="1"/>
</dbReference>
<organism evidence="2 3">
    <name type="scientific">Enterococcus avium</name>
    <name type="common">Streptococcus avium</name>
    <dbReference type="NCBI Taxonomy" id="33945"/>
    <lineage>
        <taxon>Bacteria</taxon>
        <taxon>Bacillati</taxon>
        <taxon>Bacillota</taxon>
        <taxon>Bacilli</taxon>
        <taxon>Lactobacillales</taxon>
        <taxon>Enterococcaceae</taxon>
        <taxon>Enterococcus</taxon>
    </lineage>
</organism>
<evidence type="ECO:0000259" key="1">
    <source>
        <dbReference type="PROSITE" id="PS51186"/>
    </source>
</evidence>
<dbReference type="GO" id="GO:1990189">
    <property type="term" value="F:protein N-terminal-serine acetyltransferase activity"/>
    <property type="evidence" value="ECO:0007669"/>
    <property type="project" value="TreeGrafter"/>
</dbReference>
<keyword evidence="2" id="KW-0808">Transferase</keyword>
<gene>
    <name evidence="2" type="ORF">EK398_17585</name>
</gene>
<dbReference type="Proteomes" id="UP000288388">
    <property type="component" value="Unassembled WGS sequence"/>
</dbReference>
<proteinExistence type="predicted"/>
<sequence length="186" mass="21162">MNAFTYQIDDHLAFAFPQLEAAEELLALIESDRSHIEAFIDVMAETKTIEDEKDFIKMKLYGYADGTDYLFFILQGQKICGCIDIHNIDPKIGKGEIGYWLHSSFTKRGIISKSVKALCHLAFNDFGMNKLLICVDVDNAPSNRIAQRCGFTLTSTEPQDALLHGKLRDMNHYTLLKKQFKKGFDE</sequence>
<dbReference type="RefSeq" id="WP_102873111.1">
    <property type="nucleotide sequence ID" value="NZ_JBPFKW010000329.1"/>
</dbReference>
<dbReference type="PROSITE" id="PS51186">
    <property type="entry name" value="GNAT"/>
    <property type="match status" value="1"/>
</dbReference>
<evidence type="ECO:0000313" key="2">
    <source>
        <dbReference type="EMBL" id="RVU92342.1"/>
    </source>
</evidence>
<dbReference type="GO" id="GO:0005737">
    <property type="term" value="C:cytoplasm"/>
    <property type="evidence" value="ECO:0007669"/>
    <property type="project" value="TreeGrafter"/>
</dbReference>
<dbReference type="SUPFAM" id="SSF55729">
    <property type="entry name" value="Acyl-CoA N-acyltransferases (Nat)"/>
    <property type="match status" value="1"/>
</dbReference>
<feature type="domain" description="N-acetyltransferase" evidence="1">
    <location>
        <begin position="23"/>
        <end position="169"/>
    </location>
</feature>
<dbReference type="PANTHER" id="PTHR43441:SF11">
    <property type="entry name" value="RIBOSOMAL-PROTEIN-SERINE ACETYLTRANSFERASE"/>
    <property type="match status" value="1"/>
</dbReference>
<dbReference type="GO" id="GO:0008999">
    <property type="term" value="F:protein-N-terminal-alanine acetyltransferase activity"/>
    <property type="evidence" value="ECO:0007669"/>
    <property type="project" value="TreeGrafter"/>
</dbReference>
<dbReference type="InterPro" id="IPR000182">
    <property type="entry name" value="GNAT_dom"/>
</dbReference>
<dbReference type="EMBL" id="RYZS01000002">
    <property type="protein sequence ID" value="RVU92342.1"/>
    <property type="molecule type" value="Genomic_DNA"/>
</dbReference>
<accession>A0A2N8PT59</accession>
<name>A0A2N8PT59_ENTAV</name>
<dbReference type="InterPro" id="IPR016181">
    <property type="entry name" value="Acyl_CoA_acyltransferase"/>
</dbReference>
<comment type="caution">
    <text evidence="2">The sequence shown here is derived from an EMBL/GenBank/DDBJ whole genome shotgun (WGS) entry which is preliminary data.</text>
</comment>
<protein>
    <submittedName>
        <fullName evidence="2">N-acetyltransferase</fullName>
    </submittedName>
</protein>
<reference evidence="2 3" key="1">
    <citation type="submission" date="2018-12" db="EMBL/GenBank/DDBJ databases">
        <title>A novel vanA-carrying plasmid in a clinical isolate of Enterococcus avium.</title>
        <authorList>
            <person name="Bernasconi O.J."/>
            <person name="Luzzaro F."/>
            <person name="Endimiani A."/>
        </authorList>
    </citation>
    <scope>NUCLEOTIDE SEQUENCE [LARGE SCALE GENOMIC DNA]</scope>
    <source>
        <strain evidence="2 3">LC0559/18</strain>
    </source>
</reference>
<dbReference type="AlphaFoldDB" id="A0A2N8PT59"/>
<dbReference type="Gene3D" id="3.40.630.30">
    <property type="match status" value="1"/>
</dbReference>